<evidence type="ECO:0000259" key="13">
    <source>
        <dbReference type="PROSITE" id="PS50105"/>
    </source>
</evidence>
<dbReference type="EMBL" id="NHYD01002412">
    <property type="protein sequence ID" value="PPQ86844.1"/>
    <property type="molecule type" value="Genomic_DNA"/>
</dbReference>
<feature type="compositionally biased region" description="Low complexity" evidence="11">
    <location>
        <begin position="673"/>
        <end position="683"/>
    </location>
</feature>
<feature type="region of interest" description="Disordered" evidence="11">
    <location>
        <begin position="833"/>
        <end position="876"/>
    </location>
</feature>
<keyword evidence="4" id="KW-0808">Transferase</keyword>
<feature type="domain" description="Protein kinase" evidence="12">
    <location>
        <begin position="896"/>
        <end position="1160"/>
    </location>
</feature>
<evidence type="ECO:0000259" key="12">
    <source>
        <dbReference type="PROSITE" id="PS50011"/>
    </source>
</evidence>
<evidence type="ECO:0000256" key="6">
    <source>
        <dbReference type="ARBA" id="ARBA00022777"/>
    </source>
</evidence>
<evidence type="ECO:0000256" key="2">
    <source>
        <dbReference type="ARBA" id="ARBA00012406"/>
    </source>
</evidence>
<feature type="compositionally biased region" description="Acidic residues" evidence="11">
    <location>
        <begin position="837"/>
        <end position="876"/>
    </location>
</feature>
<evidence type="ECO:0000256" key="1">
    <source>
        <dbReference type="ARBA" id="ARBA00006529"/>
    </source>
</evidence>
<dbReference type="PROSITE" id="PS00108">
    <property type="entry name" value="PROTEIN_KINASE_ST"/>
    <property type="match status" value="1"/>
</dbReference>
<feature type="compositionally biased region" description="Polar residues" evidence="11">
    <location>
        <begin position="1"/>
        <end position="14"/>
    </location>
</feature>
<dbReference type="CDD" id="cd09534">
    <property type="entry name" value="SAM_Ste11_fungal"/>
    <property type="match status" value="1"/>
</dbReference>
<evidence type="ECO:0000256" key="5">
    <source>
        <dbReference type="ARBA" id="ARBA00022741"/>
    </source>
</evidence>
<evidence type="ECO:0000313" key="14">
    <source>
        <dbReference type="EMBL" id="PPQ86844.1"/>
    </source>
</evidence>
<dbReference type="Gene3D" id="1.10.150.50">
    <property type="entry name" value="Transcription Factor, Ets-1"/>
    <property type="match status" value="1"/>
</dbReference>
<feature type="region of interest" description="Disordered" evidence="11">
    <location>
        <begin position="549"/>
        <end position="627"/>
    </location>
</feature>
<evidence type="ECO:0000256" key="7">
    <source>
        <dbReference type="ARBA" id="ARBA00022840"/>
    </source>
</evidence>
<dbReference type="PROSITE" id="PS50105">
    <property type="entry name" value="SAM_DOMAIN"/>
    <property type="match status" value="1"/>
</dbReference>
<feature type="compositionally biased region" description="Pro residues" evidence="11">
    <location>
        <begin position="343"/>
        <end position="352"/>
    </location>
</feature>
<feature type="compositionally biased region" description="Pro residues" evidence="11">
    <location>
        <begin position="257"/>
        <end position="275"/>
    </location>
</feature>
<feature type="region of interest" description="Disordered" evidence="11">
    <location>
        <begin position="397"/>
        <end position="446"/>
    </location>
</feature>
<protein>
    <recommendedName>
        <fullName evidence="2">mitogen-activated protein kinase kinase kinase</fullName>
        <ecNumber evidence="2">2.7.11.25</ecNumber>
    </recommendedName>
</protein>
<evidence type="ECO:0000256" key="8">
    <source>
        <dbReference type="ARBA" id="ARBA00047559"/>
    </source>
</evidence>
<dbReference type="PROSITE" id="PS00107">
    <property type="entry name" value="PROTEIN_KINASE_ATP"/>
    <property type="match status" value="1"/>
</dbReference>
<dbReference type="SMART" id="SM01304">
    <property type="entry name" value="Ras_bdg_2"/>
    <property type="match status" value="1"/>
</dbReference>
<comment type="caution">
    <text evidence="14">The sequence shown here is derived from an EMBL/GenBank/DDBJ whole genome shotgun (WGS) entry which is preliminary data.</text>
</comment>
<feature type="compositionally biased region" description="Basic and acidic residues" evidence="11">
    <location>
        <begin position="705"/>
        <end position="714"/>
    </location>
</feature>
<feature type="compositionally biased region" description="Polar residues" evidence="11">
    <location>
        <begin position="230"/>
        <end position="251"/>
    </location>
</feature>
<comment type="catalytic activity">
    <reaction evidence="9">
        <text>L-seryl-[protein] + ATP = O-phospho-L-seryl-[protein] + ADP + H(+)</text>
        <dbReference type="Rhea" id="RHEA:17989"/>
        <dbReference type="Rhea" id="RHEA-COMP:9863"/>
        <dbReference type="Rhea" id="RHEA-COMP:11604"/>
        <dbReference type="ChEBI" id="CHEBI:15378"/>
        <dbReference type="ChEBI" id="CHEBI:29999"/>
        <dbReference type="ChEBI" id="CHEBI:30616"/>
        <dbReference type="ChEBI" id="CHEBI:83421"/>
        <dbReference type="ChEBI" id="CHEBI:456216"/>
        <dbReference type="EC" id="2.7.11.25"/>
    </reaction>
</comment>
<feature type="domain" description="SAM" evidence="13">
    <location>
        <begin position="80"/>
        <end position="143"/>
    </location>
</feature>
<dbReference type="SUPFAM" id="SSF56112">
    <property type="entry name" value="Protein kinase-like (PK-like)"/>
    <property type="match status" value="1"/>
</dbReference>
<dbReference type="STRING" id="93625.A0A409X821"/>
<dbReference type="InterPro" id="IPR000719">
    <property type="entry name" value="Prot_kinase_dom"/>
</dbReference>
<gene>
    <name evidence="14" type="ORF">CVT25_012563</name>
</gene>
<feature type="binding site" evidence="10">
    <location>
        <position position="925"/>
    </location>
    <ligand>
        <name>ATP</name>
        <dbReference type="ChEBI" id="CHEBI:30616"/>
    </ligand>
</feature>
<evidence type="ECO:0000256" key="11">
    <source>
        <dbReference type="SAM" id="MobiDB-lite"/>
    </source>
</evidence>
<dbReference type="InterPro" id="IPR001660">
    <property type="entry name" value="SAM"/>
</dbReference>
<dbReference type="SUPFAM" id="SSF47769">
    <property type="entry name" value="SAM/Pointed domain"/>
    <property type="match status" value="1"/>
</dbReference>
<dbReference type="InParanoid" id="A0A409X821"/>
<feature type="compositionally biased region" description="Polar residues" evidence="11">
    <location>
        <begin position="663"/>
        <end position="672"/>
    </location>
</feature>
<dbReference type="EC" id="2.7.11.25" evidence="2"/>
<feature type="compositionally biased region" description="Low complexity" evidence="11">
    <location>
        <begin position="563"/>
        <end position="583"/>
    </location>
</feature>
<comment type="catalytic activity">
    <reaction evidence="8">
        <text>L-threonyl-[protein] + ATP = O-phospho-L-threonyl-[protein] + ADP + H(+)</text>
        <dbReference type="Rhea" id="RHEA:46608"/>
        <dbReference type="Rhea" id="RHEA-COMP:11060"/>
        <dbReference type="Rhea" id="RHEA-COMP:11605"/>
        <dbReference type="ChEBI" id="CHEBI:15378"/>
        <dbReference type="ChEBI" id="CHEBI:30013"/>
        <dbReference type="ChEBI" id="CHEBI:30616"/>
        <dbReference type="ChEBI" id="CHEBI:61977"/>
        <dbReference type="ChEBI" id="CHEBI:456216"/>
        <dbReference type="EC" id="2.7.11.25"/>
    </reaction>
</comment>
<keyword evidence="15" id="KW-1185">Reference proteome</keyword>
<dbReference type="InterPro" id="IPR011009">
    <property type="entry name" value="Kinase-like_dom_sf"/>
</dbReference>
<evidence type="ECO:0000256" key="3">
    <source>
        <dbReference type="ARBA" id="ARBA00022527"/>
    </source>
</evidence>
<feature type="compositionally biased region" description="Basic and acidic residues" evidence="11">
    <location>
        <begin position="159"/>
        <end position="173"/>
    </location>
</feature>
<dbReference type="Gene3D" id="3.30.200.20">
    <property type="entry name" value="Phosphorylase Kinase, domain 1"/>
    <property type="match status" value="1"/>
</dbReference>
<dbReference type="PROSITE" id="PS50011">
    <property type="entry name" value="PROTEIN_KINASE_DOM"/>
    <property type="match status" value="1"/>
</dbReference>
<organism evidence="14 15">
    <name type="scientific">Psilocybe cyanescens</name>
    <dbReference type="NCBI Taxonomy" id="93625"/>
    <lineage>
        <taxon>Eukaryota</taxon>
        <taxon>Fungi</taxon>
        <taxon>Dikarya</taxon>
        <taxon>Basidiomycota</taxon>
        <taxon>Agaricomycotina</taxon>
        <taxon>Agaricomycetes</taxon>
        <taxon>Agaricomycetidae</taxon>
        <taxon>Agaricales</taxon>
        <taxon>Agaricineae</taxon>
        <taxon>Strophariaceae</taxon>
        <taxon>Psilocybe</taxon>
    </lineage>
</organism>
<dbReference type="OrthoDB" id="266718at2759"/>
<feature type="region of interest" description="Disordered" evidence="11">
    <location>
        <begin position="1"/>
        <end position="53"/>
    </location>
</feature>
<dbReference type="InterPro" id="IPR008271">
    <property type="entry name" value="Ser/Thr_kinase_AS"/>
</dbReference>
<dbReference type="Pfam" id="PF14847">
    <property type="entry name" value="Ras_bdg_2"/>
    <property type="match status" value="1"/>
</dbReference>
<dbReference type="FunCoup" id="A0A409X821">
    <property type="interactions" value="81"/>
</dbReference>
<evidence type="ECO:0000313" key="15">
    <source>
        <dbReference type="Proteomes" id="UP000283269"/>
    </source>
</evidence>
<dbReference type="InterPro" id="IPR013761">
    <property type="entry name" value="SAM/pointed_sf"/>
</dbReference>
<dbReference type="PANTHER" id="PTHR11584:SF369">
    <property type="entry name" value="MITOGEN-ACTIVATED PROTEIN KINASE KINASE KINASE 19-RELATED"/>
    <property type="match status" value="1"/>
</dbReference>
<feature type="region of interest" description="Disordered" evidence="11">
    <location>
        <begin position="646"/>
        <end position="762"/>
    </location>
</feature>
<sequence length="1168" mass="127694">MTSNAYYASDGHTQSPPKPASPSSPTMQFTSQQPPQSSRSFMNLAHTESRSQAPLPVKYQQYVPSEPPAGMSYATFLRTWTDDSVAKWLSEIKCGCHEEAFKANDIRGDVLLELDQITLKEMGISSIGDRLRILNAVKALRQRVANKFVPPASNHKPSHSIDADAKGISDKSDGAGSRQGNRRLENVRPAPLQLNGSAGRGDLPVISREQPPDSARSTVTLPIRPLPHPTVSTPPSNTQLNTPSSSAHSSTPGLRPNLPPLPPPPRGQPPLPPARTPVRSLPSWSNSTQSDAPSYTSQPTPPTPQNQGLLTPSSSNWVNHHLPSDPRPGNPGSKVPLSRSISPVPPVRPRPNPANLSHARNSSNGVNGANNASPNKRANVANSHPYANAQTSAILHPPSNLATTLSPIDESFSHHNSPGTPSPPTHAYTVGRGPFNPPTSSSSNQYTLDDLRRKIVKFVLPDEGLSFTIDVASCTGGVEVLEKVLRKFGKGSLRSDGNMDISQTDEGGLMVDGWGVFMDLGQEVGHAQPLTEGELLSICHAPDHPTRENGLVLRRIRRDDRSSSPSSAISSTRSTKRASSISILSGLGVTDPEKALEPPSPSSGRFSPAANAKRPSKLRNFFGQRPPSELITTHLTEYFPNTEKKVLQRTARHSMMRRRESVASYNQSMSRFSGSTQSTQGSGRKSFSPGSSTSNLPPPVPDKSGAYERPEDLPRVSLSTDDGRSVDLQMDSIERTPQHLPPIPFPTESLSESLDSATNRRPVTRTLSTASKRMSYMTELRSKRDRSDTASLMTVDEITAEVENRRVSKTFDRDDELEGWTKVDTEIENMVPKAVVDDDGDVEVDEDEEDEDEDELSDGVNSEEDETLNEEEELSLDVDDDGVMRNVIHAKKANKWIKGALIGAGSFGKVYLGMDASNGLLMAVKQVELPTGSAPNQERKKSMLSALEREIELLKNLQHENIVQYLYSSIDSEYLNIFLEYVPGGSVTALLRNYGAFEETLVKNFVRQILQGLNYLHERDIIHRDIKGANILVDNKGGIKISDFGISKKVDDNLLTGNRINRPSLQGSVFWMAPEVVKQTGHTRKADIWSVGCLVVEMLTGEHPWAQLTQMQAIFKIGSSARPTIPSDISAEAQDFLRQTFELNHEARPSALELLQHPWVVPASNTKK</sequence>
<feature type="compositionally biased region" description="Polar residues" evidence="11">
    <location>
        <begin position="26"/>
        <end position="41"/>
    </location>
</feature>
<keyword evidence="6" id="KW-0418">Kinase</keyword>
<dbReference type="SMART" id="SM00454">
    <property type="entry name" value="SAM"/>
    <property type="match status" value="1"/>
</dbReference>
<feature type="compositionally biased region" description="Polar residues" evidence="11">
    <location>
        <begin position="748"/>
        <end position="762"/>
    </location>
</feature>
<dbReference type="Proteomes" id="UP000283269">
    <property type="component" value="Unassembled WGS sequence"/>
</dbReference>
<dbReference type="Gene3D" id="3.10.20.90">
    <property type="entry name" value="Phosphatidylinositol 3-kinase Catalytic Subunit, Chain A, domain 1"/>
    <property type="match status" value="1"/>
</dbReference>
<feature type="compositionally biased region" description="Polar residues" evidence="11">
    <location>
        <begin position="282"/>
        <end position="292"/>
    </location>
</feature>
<keyword evidence="7 10" id="KW-0067">ATP-binding</keyword>
<feature type="region of interest" description="Disordered" evidence="11">
    <location>
        <begin position="148"/>
        <end position="380"/>
    </location>
</feature>
<dbReference type="Pfam" id="PF07647">
    <property type="entry name" value="SAM_2"/>
    <property type="match status" value="1"/>
</dbReference>
<dbReference type="AlphaFoldDB" id="A0A409X821"/>
<reference evidence="14 15" key="1">
    <citation type="journal article" date="2018" name="Evol. Lett.">
        <title>Horizontal gene cluster transfer increased hallucinogenic mushroom diversity.</title>
        <authorList>
            <person name="Reynolds H.T."/>
            <person name="Vijayakumar V."/>
            <person name="Gluck-Thaler E."/>
            <person name="Korotkin H.B."/>
            <person name="Matheny P.B."/>
            <person name="Slot J.C."/>
        </authorList>
    </citation>
    <scope>NUCLEOTIDE SEQUENCE [LARGE SCALE GENOMIC DNA]</scope>
    <source>
        <strain evidence="14 15">2631</strain>
    </source>
</reference>
<proteinExistence type="inferred from homology"/>
<dbReference type="FunFam" id="1.10.510.10:FF:000334">
    <property type="entry name" value="Serine/threonine-protein kinase STE11"/>
    <property type="match status" value="1"/>
</dbReference>
<keyword evidence="3" id="KW-0723">Serine/threonine-protein kinase</keyword>
<dbReference type="GO" id="GO:0005524">
    <property type="term" value="F:ATP binding"/>
    <property type="evidence" value="ECO:0007669"/>
    <property type="project" value="UniProtKB-UniRule"/>
</dbReference>
<name>A0A409X821_PSICY</name>
<dbReference type="InterPro" id="IPR029458">
    <property type="entry name" value="Ras-bd_By2"/>
</dbReference>
<comment type="similarity">
    <text evidence="1">Belongs to the protein kinase superfamily. STE Ser/Thr protein kinase family. MAP kinase kinase kinase subfamily.</text>
</comment>
<dbReference type="FunFam" id="3.30.200.20:FF:000387">
    <property type="entry name" value="Serine/threonine-protein kinase STE11"/>
    <property type="match status" value="1"/>
</dbReference>
<dbReference type="SMART" id="SM00220">
    <property type="entry name" value="S_TKc"/>
    <property type="match status" value="1"/>
</dbReference>
<dbReference type="Gene3D" id="1.10.510.10">
    <property type="entry name" value="Transferase(Phosphotransferase) domain 1"/>
    <property type="match status" value="1"/>
</dbReference>
<keyword evidence="5 10" id="KW-0547">Nucleotide-binding</keyword>
<evidence type="ECO:0000256" key="9">
    <source>
        <dbReference type="ARBA" id="ARBA00048329"/>
    </source>
</evidence>
<evidence type="ECO:0000256" key="10">
    <source>
        <dbReference type="PROSITE-ProRule" id="PRU10141"/>
    </source>
</evidence>
<feature type="compositionally biased region" description="Low complexity" evidence="11">
    <location>
        <begin position="361"/>
        <end position="375"/>
    </location>
</feature>
<dbReference type="InterPro" id="IPR017441">
    <property type="entry name" value="Protein_kinase_ATP_BS"/>
</dbReference>
<dbReference type="PANTHER" id="PTHR11584">
    <property type="entry name" value="SERINE/THREONINE PROTEIN KINASE"/>
    <property type="match status" value="1"/>
</dbReference>
<evidence type="ECO:0000256" key="4">
    <source>
        <dbReference type="ARBA" id="ARBA00022679"/>
    </source>
</evidence>
<accession>A0A409X821</accession>
<dbReference type="Pfam" id="PF00069">
    <property type="entry name" value="Pkinase"/>
    <property type="match status" value="1"/>
</dbReference>
<dbReference type="GO" id="GO:0004709">
    <property type="term" value="F:MAP kinase kinase kinase activity"/>
    <property type="evidence" value="ECO:0007669"/>
    <property type="project" value="UniProtKB-EC"/>
</dbReference>